<dbReference type="GO" id="GO:0003697">
    <property type="term" value="F:single-stranded DNA binding"/>
    <property type="evidence" value="ECO:0007669"/>
    <property type="project" value="InterPro"/>
</dbReference>
<dbReference type="PANTHER" id="PTHR16171:SF7">
    <property type="entry name" value="DNA REPAIR PROTEIN RAD2"/>
    <property type="match status" value="1"/>
</dbReference>
<evidence type="ECO:0000256" key="5">
    <source>
        <dbReference type="ARBA" id="ARBA00022723"/>
    </source>
</evidence>
<evidence type="ECO:0000313" key="17">
    <source>
        <dbReference type="Proteomes" id="UP001142055"/>
    </source>
</evidence>
<dbReference type="CDD" id="cd09868">
    <property type="entry name" value="PIN_XPG_RAD2"/>
    <property type="match status" value="2"/>
</dbReference>
<protein>
    <submittedName>
        <fullName evidence="16">Uncharacterized protein</fullName>
    </submittedName>
</protein>
<evidence type="ECO:0000256" key="7">
    <source>
        <dbReference type="ARBA" id="ARBA00022763"/>
    </source>
</evidence>
<comment type="subcellular location">
    <subcellularLocation>
        <location evidence="2">Nucleus</location>
    </subcellularLocation>
</comment>
<evidence type="ECO:0000256" key="11">
    <source>
        <dbReference type="ARBA" id="ARBA00023242"/>
    </source>
</evidence>
<evidence type="ECO:0000256" key="13">
    <source>
        <dbReference type="SAM" id="MobiDB-lite"/>
    </source>
</evidence>
<dbReference type="InterPro" id="IPR008918">
    <property type="entry name" value="HhH2"/>
</dbReference>
<evidence type="ECO:0000256" key="10">
    <source>
        <dbReference type="ARBA" id="ARBA00023204"/>
    </source>
</evidence>
<reference evidence="16" key="1">
    <citation type="submission" date="2022-12" db="EMBL/GenBank/DDBJ databases">
        <title>Genome assemblies of Blomia tropicalis.</title>
        <authorList>
            <person name="Cui Y."/>
        </authorList>
    </citation>
    <scope>NUCLEOTIDE SEQUENCE</scope>
    <source>
        <tissue evidence="16">Adult mites</tissue>
    </source>
</reference>
<dbReference type="SMART" id="SM00485">
    <property type="entry name" value="XPGN"/>
    <property type="match status" value="1"/>
</dbReference>
<dbReference type="GO" id="GO:0016788">
    <property type="term" value="F:hydrolase activity, acting on ester bonds"/>
    <property type="evidence" value="ECO:0007669"/>
    <property type="project" value="InterPro"/>
</dbReference>
<keyword evidence="12" id="KW-0175">Coiled coil</keyword>
<dbReference type="InterPro" id="IPR006085">
    <property type="entry name" value="XPG_DNA_repair_N"/>
</dbReference>
<dbReference type="PRINTS" id="PR00066">
    <property type="entry name" value="XRODRMPGMNTG"/>
</dbReference>
<dbReference type="InterPro" id="IPR019974">
    <property type="entry name" value="XPG_CS"/>
</dbReference>
<dbReference type="OMA" id="PNSMDFS"/>
<keyword evidence="8" id="KW-0378">Hydrolase</keyword>
<dbReference type="Gene3D" id="3.40.50.1010">
    <property type="entry name" value="5'-nuclease"/>
    <property type="match status" value="2"/>
</dbReference>
<name>A0A9Q0RQI4_BLOTA</name>
<evidence type="ECO:0000256" key="12">
    <source>
        <dbReference type="SAM" id="Coils"/>
    </source>
</evidence>
<feature type="domain" description="XPG-I" evidence="14">
    <location>
        <begin position="621"/>
        <end position="690"/>
    </location>
</feature>
<dbReference type="PANTHER" id="PTHR16171">
    <property type="entry name" value="DNA REPAIR PROTEIN COMPLEMENTING XP-G CELLS-RELATED"/>
    <property type="match status" value="1"/>
</dbReference>
<organism evidence="16 17">
    <name type="scientific">Blomia tropicalis</name>
    <name type="common">Mite</name>
    <dbReference type="NCBI Taxonomy" id="40697"/>
    <lineage>
        <taxon>Eukaryota</taxon>
        <taxon>Metazoa</taxon>
        <taxon>Ecdysozoa</taxon>
        <taxon>Arthropoda</taxon>
        <taxon>Chelicerata</taxon>
        <taxon>Arachnida</taxon>
        <taxon>Acari</taxon>
        <taxon>Acariformes</taxon>
        <taxon>Sarcoptiformes</taxon>
        <taxon>Astigmata</taxon>
        <taxon>Glycyphagoidea</taxon>
        <taxon>Echimyopodidae</taxon>
        <taxon>Blomia</taxon>
    </lineage>
</organism>
<dbReference type="InterPro" id="IPR029060">
    <property type="entry name" value="PIN-like_dom_sf"/>
</dbReference>
<keyword evidence="11" id="KW-0539">Nucleus</keyword>
<gene>
    <name evidence="16" type="ORF">RDWZM_001394</name>
</gene>
<evidence type="ECO:0000256" key="3">
    <source>
        <dbReference type="ARBA" id="ARBA00005283"/>
    </source>
</evidence>
<dbReference type="CDD" id="cd09904">
    <property type="entry name" value="H3TH_XPG"/>
    <property type="match status" value="1"/>
</dbReference>
<keyword evidence="10" id="KW-0234">DNA repair</keyword>
<sequence length="925" mass="105149">MGVIGLWNLIEDSGSKVNIELLNGKVLAVDLSIWINQAIKGFRDKDGRAVENAHILGLFHRLCKLMFYNIKPIFVFDGECSTLKSRTLFKRHEKTRRALERSKNISLNVLEKYVNTNLGNSTITGTLLSAAKNKLKLSGNNLLSELFLPPKSKHADIYQEFVQQIQNTDNDESKNSEKKDQSCRKNNDESDHDSSYHHFGFQNVRDIDINSASFKSLPASTRYEILREIRESYKGRKNPFPEMLPSESDTFSQFQMKKLLKKRSLQEEIDKLIEELNGIESEVNVDLMRNSSNLIGLDVINSNTQTMTGGRLASDEATRFLLIKSKPYEMSSSIESEQEISIDCENAQMEEQSTNSKNLAYDLPNVLVGSLDNSFQNDFERIEHLSQSSTLKNNESSQIQSKLLVGHLDKNIKMLSSNEESKLNLSDSDSSSGSDDFIEVDLIDLHNSFENDESNVLEDSLLLPYDTSYQMNISIEEHSLSENADSNLTTTIEAVSDDDGVNEIINSEKVEMPVETKSICLEKESELVIETVPLKNRLSNEIDLKNETLVEPEMNKPVTSNEIHTNVPKKTETLNKSLTQIKEKTVTVNELIDLTKESNKLTRQATNVNQQMVEDCKELLRLFGVPWVVAPTEAEAQCATLEQLGFTDGTITDDSDIFLFGGKRVLKNFFAHSKIIVQYQLEDIQKFYGLDRSKLICLGMLCGTDYTVGIDGIGPVTSMELLSEFPGENMEPLIKFAEWYRTKLESSKNDAIPENKIRAKLLKFIVPSTFPNRVIFDAYCNANADNSLEPFSWSSPQLSELRLFASSRFGWSQQKTDSILLPVLKNLNQKEVQTKIDLYFHKQSKNVDVTERLRIKRSKRLNEAIRRNVKQSIDYMDSNETVKTNKRQQIVKRKKQQRKAKLSKYTENKPLSSDLMLSEDSSDSN</sequence>
<evidence type="ECO:0000256" key="6">
    <source>
        <dbReference type="ARBA" id="ARBA00022759"/>
    </source>
</evidence>
<dbReference type="InterPro" id="IPR006086">
    <property type="entry name" value="XPG-I_dom"/>
</dbReference>
<keyword evidence="4" id="KW-0540">Nuclease</keyword>
<feature type="region of interest" description="Disordered" evidence="13">
    <location>
        <begin position="167"/>
        <end position="197"/>
    </location>
</feature>
<evidence type="ECO:0000256" key="8">
    <source>
        <dbReference type="ARBA" id="ARBA00022801"/>
    </source>
</evidence>
<dbReference type="GO" id="GO:0004520">
    <property type="term" value="F:DNA endonuclease activity"/>
    <property type="evidence" value="ECO:0007669"/>
    <property type="project" value="TreeGrafter"/>
</dbReference>
<dbReference type="EMBL" id="JAPWDV010000001">
    <property type="protein sequence ID" value="KAJ6222849.1"/>
    <property type="molecule type" value="Genomic_DNA"/>
</dbReference>
<dbReference type="InterPro" id="IPR006084">
    <property type="entry name" value="XPG/Rad2"/>
</dbReference>
<proteinExistence type="inferred from homology"/>
<feature type="compositionally biased region" description="Basic and acidic residues" evidence="13">
    <location>
        <begin position="171"/>
        <end position="196"/>
    </location>
</feature>
<feature type="compositionally biased region" description="Basic residues" evidence="13">
    <location>
        <begin position="884"/>
        <end position="902"/>
    </location>
</feature>
<comment type="similarity">
    <text evidence="3">Belongs to the XPG/RAD2 endonuclease family. XPG subfamily.</text>
</comment>
<dbReference type="Pfam" id="PF00752">
    <property type="entry name" value="XPG_N"/>
    <property type="match status" value="1"/>
</dbReference>
<dbReference type="SUPFAM" id="SSF47807">
    <property type="entry name" value="5' to 3' exonuclease, C-terminal subdomain"/>
    <property type="match status" value="1"/>
</dbReference>
<evidence type="ECO:0000256" key="2">
    <source>
        <dbReference type="ARBA" id="ARBA00004123"/>
    </source>
</evidence>
<dbReference type="AlphaFoldDB" id="A0A9Q0RQI4"/>
<dbReference type="InterPro" id="IPR001044">
    <property type="entry name" value="XPG/Rad2_eukaryotes"/>
</dbReference>
<comment type="caution">
    <text evidence="16">The sequence shown here is derived from an EMBL/GenBank/DDBJ whole genome shotgun (WGS) entry which is preliminary data.</text>
</comment>
<dbReference type="GO" id="GO:0005634">
    <property type="term" value="C:nucleus"/>
    <property type="evidence" value="ECO:0007669"/>
    <property type="project" value="UniProtKB-SubCell"/>
</dbReference>
<feature type="coiled-coil region" evidence="12">
    <location>
        <begin position="255"/>
        <end position="282"/>
    </location>
</feature>
<accession>A0A9Q0RQI4</accession>
<dbReference type="InterPro" id="IPR036279">
    <property type="entry name" value="5-3_exonuclease_C_sf"/>
</dbReference>
<evidence type="ECO:0000259" key="15">
    <source>
        <dbReference type="SMART" id="SM00485"/>
    </source>
</evidence>
<evidence type="ECO:0000256" key="4">
    <source>
        <dbReference type="ARBA" id="ARBA00022722"/>
    </source>
</evidence>
<dbReference type="Gene3D" id="1.10.150.20">
    <property type="entry name" value="5' to 3' exonuclease, C-terminal subdomain"/>
    <property type="match status" value="1"/>
</dbReference>
<evidence type="ECO:0000313" key="16">
    <source>
        <dbReference type="EMBL" id="KAJ6222849.1"/>
    </source>
</evidence>
<feature type="domain" description="XPG N-terminal" evidence="15">
    <location>
        <begin position="1"/>
        <end position="98"/>
    </location>
</feature>
<dbReference type="PRINTS" id="PR00853">
    <property type="entry name" value="XPGRADSUPER"/>
</dbReference>
<dbReference type="GO" id="GO:0046872">
    <property type="term" value="F:metal ion binding"/>
    <property type="evidence" value="ECO:0007669"/>
    <property type="project" value="UniProtKB-KW"/>
</dbReference>
<keyword evidence="9" id="KW-0460">Magnesium</keyword>
<dbReference type="SMART" id="SM00484">
    <property type="entry name" value="XPGI"/>
    <property type="match status" value="1"/>
</dbReference>
<feature type="region of interest" description="Disordered" evidence="13">
    <location>
        <begin position="884"/>
        <end position="925"/>
    </location>
</feature>
<evidence type="ECO:0000256" key="9">
    <source>
        <dbReference type="ARBA" id="ARBA00022842"/>
    </source>
</evidence>
<dbReference type="PROSITE" id="PS00841">
    <property type="entry name" value="XPG_1"/>
    <property type="match status" value="1"/>
</dbReference>
<comment type="cofactor">
    <cofactor evidence="1">
        <name>Mg(2+)</name>
        <dbReference type="ChEBI" id="CHEBI:18420"/>
    </cofactor>
</comment>
<dbReference type="Pfam" id="PF00867">
    <property type="entry name" value="XPG_I"/>
    <property type="match status" value="1"/>
</dbReference>
<keyword evidence="7" id="KW-0227">DNA damage</keyword>
<keyword evidence="5" id="KW-0479">Metal-binding</keyword>
<dbReference type="SUPFAM" id="SSF88723">
    <property type="entry name" value="PIN domain-like"/>
    <property type="match status" value="1"/>
</dbReference>
<evidence type="ECO:0000259" key="14">
    <source>
        <dbReference type="SMART" id="SM00484"/>
    </source>
</evidence>
<dbReference type="Proteomes" id="UP001142055">
    <property type="component" value="Chromosome 1"/>
</dbReference>
<dbReference type="SMART" id="SM00279">
    <property type="entry name" value="HhH2"/>
    <property type="match status" value="1"/>
</dbReference>
<keyword evidence="6" id="KW-0255">Endonuclease</keyword>
<keyword evidence="17" id="KW-1185">Reference proteome</keyword>
<evidence type="ECO:0000256" key="1">
    <source>
        <dbReference type="ARBA" id="ARBA00001946"/>
    </source>
</evidence>
<dbReference type="GO" id="GO:0006289">
    <property type="term" value="P:nucleotide-excision repair"/>
    <property type="evidence" value="ECO:0007669"/>
    <property type="project" value="InterPro"/>
</dbReference>